<proteinExistence type="inferred from homology"/>
<gene>
    <name evidence="4" type="ORF">NA56DRAFT_24305</name>
</gene>
<dbReference type="InterPro" id="IPR036291">
    <property type="entry name" value="NAD(P)-bd_dom_sf"/>
</dbReference>
<evidence type="ECO:0000256" key="1">
    <source>
        <dbReference type="ARBA" id="ARBA00006484"/>
    </source>
</evidence>
<reference evidence="4 5" key="1">
    <citation type="submission" date="2016-05" db="EMBL/GenBank/DDBJ databases">
        <title>A degradative enzymes factory behind the ericoid mycorrhizal symbiosis.</title>
        <authorList>
            <consortium name="DOE Joint Genome Institute"/>
            <person name="Martino E."/>
            <person name="Morin E."/>
            <person name="Grelet G."/>
            <person name="Kuo A."/>
            <person name="Kohler A."/>
            <person name="Daghino S."/>
            <person name="Barry K."/>
            <person name="Choi C."/>
            <person name="Cichocki N."/>
            <person name="Clum A."/>
            <person name="Copeland A."/>
            <person name="Hainaut M."/>
            <person name="Haridas S."/>
            <person name="Labutti K."/>
            <person name="Lindquist E."/>
            <person name="Lipzen A."/>
            <person name="Khouja H.-R."/>
            <person name="Murat C."/>
            <person name="Ohm R."/>
            <person name="Olson A."/>
            <person name="Spatafora J."/>
            <person name="Veneault-Fourrey C."/>
            <person name="Henrissat B."/>
            <person name="Grigoriev I."/>
            <person name="Martin F."/>
            <person name="Perotto S."/>
        </authorList>
    </citation>
    <scope>NUCLEOTIDE SEQUENCE [LARGE SCALE GENOMIC DNA]</scope>
    <source>
        <strain evidence="4 5">UAMH 7357</strain>
    </source>
</reference>
<evidence type="ECO:0000256" key="3">
    <source>
        <dbReference type="ARBA" id="ARBA00023002"/>
    </source>
</evidence>
<evidence type="ECO:0000256" key="2">
    <source>
        <dbReference type="ARBA" id="ARBA00022857"/>
    </source>
</evidence>
<keyword evidence="3" id="KW-0560">Oxidoreductase</keyword>
<dbReference type="PANTHER" id="PTHR43618:SF12">
    <property type="entry name" value="OXIDOREDUCTASE, SHORT-CHAIN DEHYDROGENASE_REDUCTASE FAMILY (AFU_ORTHOLOGUE AFUA_1G14540)"/>
    <property type="match status" value="1"/>
</dbReference>
<comment type="similarity">
    <text evidence="1">Belongs to the short-chain dehydrogenases/reductases (SDR) family.</text>
</comment>
<dbReference type="STRING" id="1745343.A0A2J6QCR9"/>
<dbReference type="Pfam" id="PF13561">
    <property type="entry name" value="adh_short_C2"/>
    <property type="match status" value="1"/>
</dbReference>
<dbReference type="GO" id="GO:0009688">
    <property type="term" value="P:abscisic acid biosynthetic process"/>
    <property type="evidence" value="ECO:0007669"/>
    <property type="project" value="UniProtKB-ARBA"/>
</dbReference>
<dbReference type="InterPro" id="IPR052178">
    <property type="entry name" value="Sec_Metab_Biosynth_SDR"/>
</dbReference>
<evidence type="ECO:0000313" key="5">
    <source>
        <dbReference type="Proteomes" id="UP000235672"/>
    </source>
</evidence>
<dbReference type="PROSITE" id="PS00061">
    <property type="entry name" value="ADH_SHORT"/>
    <property type="match status" value="1"/>
</dbReference>
<dbReference type="PANTHER" id="PTHR43618">
    <property type="entry name" value="7-ALPHA-HYDROXYSTEROID DEHYDROGENASE"/>
    <property type="match status" value="1"/>
</dbReference>
<dbReference type="Proteomes" id="UP000235672">
    <property type="component" value="Unassembled WGS sequence"/>
</dbReference>
<dbReference type="PRINTS" id="PR00081">
    <property type="entry name" value="GDHRDH"/>
</dbReference>
<dbReference type="FunFam" id="3.40.50.720:FF:000084">
    <property type="entry name" value="Short-chain dehydrogenase reductase"/>
    <property type="match status" value="1"/>
</dbReference>
<dbReference type="InterPro" id="IPR002347">
    <property type="entry name" value="SDR_fam"/>
</dbReference>
<protein>
    <submittedName>
        <fullName evidence="4">NAD(P)-binding protein</fullName>
    </submittedName>
</protein>
<dbReference type="InterPro" id="IPR020904">
    <property type="entry name" value="Sc_DH/Rdtase_CS"/>
</dbReference>
<sequence length="292" mass="30501">MSKYETELHDFPNIFSLKGKVVVITGGSRGLGLHAASGFLQAGASKVYITSRKATACESAVEALNALPNLATGAKAISVPADSAKIEGVEHLVKEVMKTTDHVDILFANAGATWGEAFDTHPDSAFAKVMDLNVKSVFNTIRLFAPLLQKRGTVEDPSRVIITASVAGIGVGSLGKNATFGYSASKAAVIHLARNLAVELGPRHILVNSIAPGFFPSKMASGLISLTGGEKQLAANNPSKRLGKPEDIAGLVVFLSSRASSHINGSTITVDGGEVWARGGMVHAMQEDQAKL</sequence>
<dbReference type="GO" id="GO:0016491">
    <property type="term" value="F:oxidoreductase activity"/>
    <property type="evidence" value="ECO:0007669"/>
    <property type="project" value="UniProtKB-KW"/>
</dbReference>
<name>A0A2J6QCR9_9HELO</name>
<dbReference type="EMBL" id="KZ613473">
    <property type="protein sequence ID" value="PMD24028.1"/>
    <property type="molecule type" value="Genomic_DNA"/>
</dbReference>
<dbReference type="AlphaFoldDB" id="A0A2J6QCR9"/>
<evidence type="ECO:0000313" key="4">
    <source>
        <dbReference type="EMBL" id="PMD24028.1"/>
    </source>
</evidence>
<keyword evidence="2" id="KW-0521">NADP</keyword>
<organism evidence="4 5">
    <name type="scientific">Hyaloscypha hepaticicola</name>
    <dbReference type="NCBI Taxonomy" id="2082293"/>
    <lineage>
        <taxon>Eukaryota</taxon>
        <taxon>Fungi</taxon>
        <taxon>Dikarya</taxon>
        <taxon>Ascomycota</taxon>
        <taxon>Pezizomycotina</taxon>
        <taxon>Leotiomycetes</taxon>
        <taxon>Helotiales</taxon>
        <taxon>Hyaloscyphaceae</taxon>
        <taxon>Hyaloscypha</taxon>
    </lineage>
</organism>
<dbReference type="SUPFAM" id="SSF51735">
    <property type="entry name" value="NAD(P)-binding Rossmann-fold domains"/>
    <property type="match status" value="1"/>
</dbReference>
<accession>A0A2J6QCR9</accession>
<dbReference type="Gene3D" id="3.40.50.720">
    <property type="entry name" value="NAD(P)-binding Rossmann-like Domain"/>
    <property type="match status" value="1"/>
</dbReference>
<dbReference type="OrthoDB" id="294295at2759"/>
<dbReference type="PRINTS" id="PR00080">
    <property type="entry name" value="SDRFAMILY"/>
</dbReference>
<keyword evidence="5" id="KW-1185">Reference proteome</keyword>